<comment type="caution">
    <text evidence="2">The sequence shown here is derived from an EMBL/GenBank/DDBJ whole genome shotgun (WGS) entry which is preliminary data.</text>
</comment>
<protein>
    <recommendedName>
        <fullName evidence="1">Reverse transcriptase/retrotransposon-derived protein RNase H-like domain-containing protein</fullName>
    </recommendedName>
</protein>
<gene>
    <name evidence="2" type="ORF">QTP70_004505</name>
</gene>
<dbReference type="PANTHER" id="PTHR34072">
    <property type="entry name" value="ENZYMATIC POLYPROTEIN-RELATED"/>
    <property type="match status" value="1"/>
</dbReference>
<organism evidence="2 3">
    <name type="scientific">Hemibagrus guttatus</name>
    <dbReference type="NCBI Taxonomy" id="175788"/>
    <lineage>
        <taxon>Eukaryota</taxon>
        <taxon>Metazoa</taxon>
        <taxon>Chordata</taxon>
        <taxon>Craniata</taxon>
        <taxon>Vertebrata</taxon>
        <taxon>Euteleostomi</taxon>
        <taxon>Actinopterygii</taxon>
        <taxon>Neopterygii</taxon>
        <taxon>Teleostei</taxon>
        <taxon>Ostariophysi</taxon>
        <taxon>Siluriformes</taxon>
        <taxon>Bagridae</taxon>
        <taxon>Hemibagrus</taxon>
    </lineage>
</organism>
<name>A0AAE0VBB7_9TELE</name>
<dbReference type="EMBL" id="JAUCMX010000004">
    <property type="protein sequence ID" value="KAK3548075.1"/>
    <property type="molecule type" value="Genomic_DNA"/>
</dbReference>
<evidence type="ECO:0000313" key="2">
    <source>
        <dbReference type="EMBL" id="KAK3548075.1"/>
    </source>
</evidence>
<dbReference type="AlphaFoldDB" id="A0AAE0VBB7"/>
<dbReference type="InterPro" id="IPR043502">
    <property type="entry name" value="DNA/RNA_pol_sf"/>
</dbReference>
<dbReference type="SUPFAM" id="SSF56672">
    <property type="entry name" value="DNA/RNA polymerases"/>
    <property type="match status" value="1"/>
</dbReference>
<dbReference type="Proteomes" id="UP001274896">
    <property type="component" value="Unassembled WGS sequence"/>
</dbReference>
<evidence type="ECO:0000313" key="3">
    <source>
        <dbReference type="Proteomes" id="UP001274896"/>
    </source>
</evidence>
<keyword evidence="3" id="KW-1185">Reference proteome</keyword>
<dbReference type="InterPro" id="IPR043128">
    <property type="entry name" value="Rev_trsase/Diguanyl_cyclase"/>
</dbReference>
<dbReference type="PANTHER" id="PTHR34072:SF42">
    <property type="entry name" value="INTEGRASE CATALYTIC DOMAIN-CONTAINING PROTEIN"/>
    <property type="match status" value="1"/>
</dbReference>
<sequence>MVPGETSPGFAKFYWQFIRNYSTVATPLTSLLKCKPKKLTWNDLAREAFIRLKADFTTAPVLWHPDPDLLFVVEVDASSCGIGAVLSQRHEVPSKMHPCDFYSWKLTATKANYDVGNRELLSIKAALEEWRHWLEGARHSFLVLTDHHNLEYLRGAKRLNRLLTLLRSYMSL</sequence>
<dbReference type="Pfam" id="PF17919">
    <property type="entry name" value="RT_RNaseH_2"/>
    <property type="match status" value="1"/>
</dbReference>
<dbReference type="FunFam" id="3.10.20.370:FF:000003">
    <property type="entry name" value="Transposon Tf2-6 polyprotein"/>
    <property type="match status" value="1"/>
</dbReference>
<proteinExistence type="predicted"/>
<dbReference type="Gene3D" id="3.30.70.270">
    <property type="match status" value="1"/>
</dbReference>
<reference evidence="2" key="1">
    <citation type="submission" date="2023-06" db="EMBL/GenBank/DDBJ databases">
        <title>Male Hemibagrus guttatus genome.</title>
        <authorList>
            <person name="Bian C."/>
        </authorList>
    </citation>
    <scope>NUCLEOTIDE SEQUENCE</scope>
    <source>
        <strain evidence="2">Male_cb2023</strain>
        <tissue evidence="2">Muscle</tissue>
    </source>
</reference>
<accession>A0AAE0VBB7</accession>
<evidence type="ECO:0000259" key="1">
    <source>
        <dbReference type="Pfam" id="PF17919"/>
    </source>
</evidence>
<dbReference type="InterPro" id="IPR041577">
    <property type="entry name" value="RT_RNaseH_2"/>
</dbReference>
<dbReference type="CDD" id="cd09274">
    <property type="entry name" value="RNase_HI_RT_Ty3"/>
    <property type="match status" value="1"/>
</dbReference>
<feature type="domain" description="Reverse transcriptase/retrotransposon-derived protein RNase H-like" evidence="1">
    <location>
        <begin position="41"/>
        <end position="139"/>
    </location>
</feature>